<comment type="caution">
    <text evidence="1">The sequence shown here is derived from an EMBL/GenBank/DDBJ whole genome shotgun (WGS) entry which is preliminary data.</text>
</comment>
<proteinExistence type="predicted"/>
<evidence type="ECO:0000313" key="2">
    <source>
        <dbReference type="Proteomes" id="UP000031668"/>
    </source>
</evidence>
<name>A0A0C2JPB3_THEKT</name>
<dbReference type="Proteomes" id="UP000031668">
    <property type="component" value="Unassembled WGS sequence"/>
</dbReference>
<evidence type="ECO:0000313" key="1">
    <source>
        <dbReference type="EMBL" id="KII71188.1"/>
    </source>
</evidence>
<keyword evidence="2" id="KW-1185">Reference proteome</keyword>
<dbReference type="EMBL" id="JWZT01001836">
    <property type="protein sequence ID" value="KII71188.1"/>
    <property type="molecule type" value="Genomic_DNA"/>
</dbReference>
<dbReference type="AlphaFoldDB" id="A0A0C2JPB3"/>
<accession>A0A0C2JPB3</accession>
<sequence length="156" mass="18693">MICLRCQRRFLFVQIGDISNTGKREDIIKTFTAEKNFGGDFILIRFIKNFYGEFNIRDVFYGIEERGLVEVRNEQYENKHGDIFLQNLTYLEEYTHEYTTFERVLMMQFDYDILKGVRIFERTHEDLALLQDCINNVMSKIIFIVDLIEDKMGEID</sequence>
<organism evidence="1 2">
    <name type="scientific">Thelohanellus kitauei</name>
    <name type="common">Myxosporean</name>
    <dbReference type="NCBI Taxonomy" id="669202"/>
    <lineage>
        <taxon>Eukaryota</taxon>
        <taxon>Metazoa</taxon>
        <taxon>Cnidaria</taxon>
        <taxon>Myxozoa</taxon>
        <taxon>Myxosporea</taxon>
        <taxon>Bivalvulida</taxon>
        <taxon>Platysporina</taxon>
        <taxon>Myxobolidae</taxon>
        <taxon>Thelohanellus</taxon>
    </lineage>
</organism>
<gene>
    <name evidence="1" type="ORF">RF11_09209</name>
</gene>
<reference evidence="1 2" key="1">
    <citation type="journal article" date="2014" name="Genome Biol. Evol.">
        <title>The genome of the myxosporean Thelohanellus kitauei shows adaptations to nutrient acquisition within its fish host.</title>
        <authorList>
            <person name="Yang Y."/>
            <person name="Xiong J."/>
            <person name="Zhou Z."/>
            <person name="Huo F."/>
            <person name="Miao W."/>
            <person name="Ran C."/>
            <person name="Liu Y."/>
            <person name="Zhang J."/>
            <person name="Feng J."/>
            <person name="Wang M."/>
            <person name="Wang M."/>
            <person name="Wang L."/>
            <person name="Yao B."/>
        </authorList>
    </citation>
    <scope>NUCLEOTIDE SEQUENCE [LARGE SCALE GENOMIC DNA]</scope>
    <source>
        <strain evidence="1">Wuqing</strain>
    </source>
</reference>
<protein>
    <submittedName>
        <fullName evidence="1">Uncharacterized protein</fullName>
    </submittedName>
</protein>